<protein>
    <recommendedName>
        <fullName evidence="15">Methyltransferase HEMK2</fullName>
    </recommendedName>
    <alternativeName>
        <fullName evidence="14">HemK methyltransferase family member 2</fullName>
    </alternativeName>
    <alternativeName>
        <fullName evidence="12">Lysine N-methyltransferase 9</fullName>
    </alternativeName>
    <alternativeName>
        <fullName evidence="11">Methylarsonite methyltransferase N6AMT1</fullName>
    </alternativeName>
    <alternativeName>
        <fullName evidence="16">Methyltransferase N6AMT1</fullName>
    </alternativeName>
    <alternativeName>
        <fullName evidence="13">Protein N(5)-glutamine methyltransferase</fullName>
    </alternativeName>
</protein>
<dbReference type="Proteomes" id="UP001159042">
    <property type="component" value="Unassembled WGS sequence"/>
</dbReference>
<sequence>MELNTPLYNLSTFSEVYEPSEDTFLFVDALEADASFLLGLKPKVAIEVGSGSGVVMTSLAFLLKNSCSYFSTDINLQACCATKDTANLNGVSIECLNMDLLSGFKSNMFDIILFNPPYVVTDSSEVSGTGLNRAWAGGVNGREIIDKLLSNISEMLTDKGVCYLLLLKENNPQEVISIMSNLKFDFKLVIQRKVPGELLYIYKFFRKFKIWL</sequence>
<dbReference type="GO" id="GO:0005634">
    <property type="term" value="C:nucleus"/>
    <property type="evidence" value="ECO:0007669"/>
    <property type="project" value="UniProtKB-SubCell"/>
</dbReference>
<dbReference type="EMBL" id="JANEYG010000003">
    <property type="protein sequence ID" value="KAJ8923942.1"/>
    <property type="molecule type" value="Genomic_DNA"/>
</dbReference>
<dbReference type="GO" id="GO:0032259">
    <property type="term" value="P:methylation"/>
    <property type="evidence" value="ECO:0007669"/>
    <property type="project" value="UniProtKB-KW"/>
</dbReference>
<dbReference type="GO" id="GO:0003676">
    <property type="term" value="F:nucleic acid binding"/>
    <property type="evidence" value="ECO:0007669"/>
    <property type="project" value="InterPro"/>
</dbReference>
<evidence type="ECO:0000256" key="8">
    <source>
        <dbReference type="ARBA" id="ARBA00050903"/>
    </source>
</evidence>
<evidence type="ECO:0000256" key="12">
    <source>
        <dbReference type="ARBA" id="ARBA00076540"/>
    </source>
</evidence>
<evidence type="ECO:0000313" key="18">
    <source>
        <dbReference type="EMBL" id="KAJ8923942.1"/>
    </source>
</evidence>
<evidence type="ECO:0000256" key="6">
    <source>
        <dbReference type="ARBA" id="ARBA00023242"/>
    </source>
</evidence>
<evidence type="ECO:0000256" key="4">
    <source>
        <dbReference type="ARBA" id="ARBA00022679"/>
    </source>
</evidence>
<gene>
    <name evidence="18" type="ORF">NQ315_006718</name>
</gene>
<keyword evidence="3" id="KW-0489">Methyltransferase</keyword>
<dbReference type="InterPro" id="IPR004557">
    <property type="entry name" value="PrmC-related"/>
</dbReference>
<comment type="function">
    <text evidence="9">Methyltransferase that can methylate proteins and, to a lower extent, arsenic. Catalytic subunit of a heterodimer with TRMT112, which monomethylates 'Lys-12' of histone H4 (H4K12me1), a modification present at the promoters of numerous genes encoding cell cycle regulators. Catalytic subunit of a heterodimer with TRMT112, which catalyzes N5-methylation of Glu residue of proteins with a Gly-Gln-Xaa-Xaa-Xaa-Arg motif. Methylates ETF1 on 'Gln-185'; ETF1 needs to be complexed to ERF3 in its GTP-bound form to be efficiently methylated. May also play a role in the modulation of arsenic-induced toxicity by mediating the conversion of monomethylarsonous acid (3+) into the less toxic dimethylarsonic acid. It however only plays a limited role in arsenic metabolism compared with AS3MT.</text>
</comment>
<evidence type="ECO:0000256" key="3">
    <source>
        <dbReference type="ARBA" id="ARBA00022603"/>
    </source>
</evidence>
<dbReference type="Gene3D" id="3.40.50.150">
    <property type="entry name" value="Vaccinia Virus protein VP39"/>
    <property type="match status" value="1"/>
</dbReference>
<keyword evidence="5" id="KW-0949">S-adenosyl-L-methionine</keyword>
<evidence type="ECO:0000256" key="15">
    <source>
        <dbReference type="ARBA" id="ARBA00093624"/>
    </source>
</evidence>
<accession>A0AAV8WBE6</accession>
<evidence type="ECO:0000256" key="10">
    <source>
        <dbReference type="ARBA" id="ARBA00062344"/>
    </source>
</evidence>
<dbReference type="InterPro" id="IPR029063">
    <property type="entry name" value="SAM-dependent_MTases_sf"/>
</dbReference>
<comment type="subcellular location">
    <subcellularLocation>
        <location evidence="1">Nucleus</location>
    </subcellularLocation>
</comment>
<dbReference type="PANTHER" id="PTHR45875:SF1">
    <property type="entry name" value="METHYLTRANSFERASE N6AMT1"/>
    <property type="match status" value="1"/>
</dbReference>
<keyword evidence="4" id="KW-0808">Transferase</keyword>
<dbReference type="InterPro" id="IPR007848">
    <property type="entry name" value="Small_mtfrase_dom"/>
</dbReference>
<name>A0AAV8WBE6_9CUCU</name>
<dbReference type="GO" id="GO:0036009">
    <property type="term" value="F:protein-glutamine N-methyltransferase activity"/>
    <property type="evidence" value="ECO:0007669"/>
    <property type="project" value="UniProtKB-ARBA"/>
</dbReference>
<evidence type="ECO:0000256" key="1">
    <source>
        <dbReference type="ARBA" id="ARBA00004123"/>
    </source>
</evidence>
<dbReference type="SUPFAM" id="SSF53335">
    <property type="entry name" value="S-adenosyl-L-methionine-dependent methyltransferases"/>
    <property type="match status" value="1"/>
</dbReference>
<evidence type="ECO:0000256" key="11">
    <source>
        <dbReference type="ARBA" id="ARBA00075330"/>
    </source>
</evidence>
<evidence type="ECO:0000256" key="9">
    <source>
        <dbReference type="ARBA" id="ARBA00053180"/>
    </source>
</evidence>
<dbReference type="PROSITE" id="PS00092">
    <property type="entry name" value="N6_MTASE"/>
    <property type="match status" value="1"/>
</dbReference>
<keyword evidence="19" id="KW-1185">Reference proteome</keyword>
<comment type="catalytic activity">
    <reaction evidence="7">
        <text>L-lysyl-[histone] + S-adenosyl-L-methionine = N(6)-methyl-L-lysyl-[histone] + S-adenosyl-L-homocysteine + H(+)</text>
        <dbReference type="Rhea" id="RHEA:10024"/>
        <dbReference type="Rhea" id="RHEA-COMP:9845"/>
        <dbReference type="Rhea" id="RHEA-COMP:9846"/>
        <dbReference type="ChEBI" id="CHEBI:15378"/>
        <dbReference type="ChEBI" id="CHEBI:29969"/>
        <dbReference type="ChEBI" id="CHEBI:57856"/>
        <dbReference type="ChEBI" id="CHEBI:59789"/>
        <dbReference type="ChEBI" id="CHEBI:61929"/>
    </reaction>
    <physiologicalReaction direction="left-to-right" evidence="7">
        <dbReference type="Rhea" id="RHEA:10025"/>
    </physiologicalReaction>
</comment>
<evidence type="ECO:0000313" key="19">
    <source>
        <dbReference type="Proteomes" id="UP001159042"/>
    </source>
</evidence>
<dbReference type="PANTHER" id="PTHR45875">
    <property type="entry name" value="METHYLTRANSFERASE N6AMT1"/>
    <property type="match status" value="1"/>
</dbReference>
<dbReference type="FunFam" id="3.40.50.150:FF:000077">
    <property type="entry name" value="HemK methyltransferase family member 2"/>
    <property type="match status" value="1"/>
</dbReference>
<proteinExistence type="inferred from homology"/>
<evidence type="ECO:0000256" key="14">
    <source>
        <dbReference type="ARBA" id="ARBA00083337"/>
    </source>
</evidence>
<dbReference type="AlphaFoldDB" id="A0AAV8WBE6"/>
<evidence type="ECO:0000256" key="5">
    <source>
        <dbReference type="ARBA" id="ARBA00022691"/>
    </source>
</evidence>
<dbReference type="NCBIfam" id="TIGR00537">
    <property type="entry name" value="hemK_rel_arch"/>
    <property type="match status" value="1"/>
</dbReference>
<evidence type="ECO:0000256" key="2">
    <source>
        <dbReference type="ARBA" id="ARBA00006149"/>
    </source>
</evidence>
<comment type="similarity">
    <text evidence="2">Belongs to the eukaryotic/archaeal PrmC-related family.</text>
</comment>
<organism evidence="18 19">
    <name type="scientific">Exocentrus adspersus</name>
    <dbReference type="NCBI Taxonomy" id="1586481"/>
    <lineage>
        <taxon>Eukaryota</taxon>
        <taxon>Metazoa</taxon>
        <taxon>Ecdysozoa</taxon>
        <taxon>Arthropoda</taxon>
        <taxon>Hexapoda</taxon>
        <taxon>Insecta</taxon>
        <taxon>Pterygota</taxon>
        <taxon>Neoptera</taxon>
        <taxon>Endopterygota</taxon>
        <taxon>Coleoptera</taxon>
        <taxon>Polyphaga</taxon>
        <taxon>Cucujiformia</taxon>
        <taxon>Chrysomeloidea</taxon>
        <taxon>Cerambycidae</taxon>
        <taxon>Lamiinae</taxon>
        <taxon>Acanthocinini</taxon>
        <taxon>Exocentrus</taxon>
    </lineage>
</organism>
<evidence type="ECO:0000256" key="16">
    <source>
        <dbReference type="ARBA" id="ARBA00093667"/>
    </source>
</evidence>
<comment type="caution">
    <text evidence="18">The sequence shown here is derived from an EMBL/GenBank/DDBJ whole genome shotgun (WGS) entry which is preliminary data.</text>
</comment>
<dbReference type="InterPro" id="IPR002052">
    <property type="entry name" value="DNA_methylase_N6_adenine_CS"/>
</dbReference>
<feature type="domain" description="Methyltransferase small" evidence="17">
    <location>
        <begin position="41"/>
        <end position="121"/>
    </location>
</feature>
<comment type="subunit">
    <text evidence="10">Heterodimer; heterodimerization with TRMT112 is required for S-adenosyl-L-methionine-binding.</text>
</comment>
<reference evidence="18 19" key="1">
    <citation type="journal article" date="2023" name="Insect Mol. Biol.">
        <title>Genome sequencing provides insights into the evolution of gene families encoding plant cell wall-degrading enzymes in longhorned beetles.</title>
        <authorList>
            <person name="Shin N.R."/>
            <person name="Okamura Y."/>
            <person name="Kirsch R."/>
            <person name="Pauchet Y."/>
        </authorList>
    </citation>
    <scope>NUCLEOTIDE SEQUENCE [LARGE SCALE GENOMIC DNA]</scope>
    <source>
        <strain evidence="18">EAD_L_NR</strain>
    </source>
</reference>
<evidence type="ECO:0000256" key="7">
    <source>
        <dbReference type="ARBA" id="ARBA00048619"/>
    </source>
</evidence>
<evidence type="ECO:0000256" key="13">
    <source>
        <dbReference type="ARBA" id="ARBA00080992"/>
    </source>
</evidence>
<dbReference type="Pfam" id="PF05175">
    <property type="entry name" value="MTS"/>
    <property type="match status" value="1"/>
</dbReference>
<evidence type="ECO:0000259" key="17">
    <source>
        <dbReference type="Pfam" id="PF05175"/>
    </source>
</evidence>
<dbReference type="GO" id="GO:0035657">
    <property type="term" value="C:eRF1 methyltransferase complex"/>
    <property type="evidence" value="ECO:0007669"/>
    <property type="project" value="TreeGrafter"/>
</dbReference>
<comment type="catalytic activity">
    <reaction evidence="8">
        <text>methylarsonous acid + S-adenosyl-L-methionine = dimethylarsinate + S-adenosyl-L-homocysteine + 2 H(+)</text>
        <dbReference type="Rhea" id="RHEA:11684"/>
        <dbReference type="ChEBI" id="CHEBI:15378"/>
        <dbReference type="ChEBI" id="CHEBI:16223"/>
        <dbReference type="ChEBI" id="CHEBI:17826"/>
        <dbReference type="ChEBI" id="CHEBI:57856"/>
        <dbReference type="ChEBI" id="CHEBI:59789"/>
    </reaction>
</comment>
<dbReference type="InterPro" id="IPR052190">
    <property type="entry name" value="Euk-Arch_PrmC-MTase"/>
</dbReference>
<keyword evidence="6" id="KW-0539">Nucleus</keyword>